<feature type="transmembrane region" description="Helical" evidence="7">
    <location>
        <begin position="12"/>
        <end position="33"/>
    </location>
</feature>
<feature type="compositionally biased region" description="Low complexity" evidence="8">
    <location>
        <begin position="634"/>
        <end position="649"/>
    </location>
</feature>
<reference evidence="9" key="1">
    <citation type="submission" date="2020-11" db="EMBL/GenBank/DDBJ databases">
        <authorList>
            <person name="Tran Van P."/>
        </authorList>
    </citation>
    <scope>NUCLEOTIDE SEQUENCE</scope>
</reference>
<evidence type="ECO:0000313" key="9">
    <source>
        <dbReference type="EMBL" id="CAD7223549.1"/>
    </source>
</evidence>
<keyword evidence="4 7" id="KW-0472">Membrane</keyword>
<keyword evidence="7" id="KW-0012">Acyltransferase</keyword>
<feature type="region of interest" description="Disordered" evidence="8">
    <location>
        <begin position="304"/>
        <end position="459"/>
    </location>
</feature>
<comment type="catalytic activity">
    <reaction evidence="6">
        <text>L-cysteinyl-[protein] + hexadecanoyl-CoA = S-hexadecanoyl-L-cysteinyl-[protein] + CoA</text>
        <dbReference type="Rhea" id="RHEA:36683"/>
        <dbReference type="Rhea" id="RHEA-COMP:10131"/>
        <dbReference type="Rhea" id="RHEA-COMP:11032"/>
        <dbReference type="ChEBI" id="CHEBI:29950"/>
        <dbReference type="ChEBI" id="CHEBI:57287"/>
        <dbReference type="ChEBI" id="CHEBI:57379"/>
        <dbReference type="ChEBI" id="CHEBI:74151"/>
        <dbReference type="EC" id="2.3.1.225"/>
    </reaction>
    <physiologicalReaction direction="left-to-right" evidence="6">
        <dbReference type="Rhea" id="RHEA:36684"/>
    </physiologicalReaction>
</comment>
<evidence type="ECO:0000256" key="8">
    <source>
        <dbReference type="SAM" id="MobiDB-lite"/>
    </source>
</evidence>
<feature type="compositionally biased region" description="Pro residues" evidence="8">
    <location>
        <begin position="619"/>
        <end position="633"/>
    </location>
</feature>
<dbReference type="OrthoDB" id="4096362at2759"/>
<dbReference type="AlphaFoldDB" id="A0A7R8ZKK4"/>
<feature type="compositionally biased region" description="Low complexity" evidence="8">
    <location>
        <begin position="373"/>
        <end position="402"/>
    </location>
</feature>
<dbReference type="GO" id="GO:0016020">
    <property type="term" value="C:membrane"/>
    <property type="evidence" value="ECO:0007669"/>
    <property type="project" value="UniProtKB-SubCell"/>
</dbReference>
<evidence type="ECO:0000256" key="2">
    <source>
        <dbReference type="ARBA" id="ARBA00022692"/>
    </source>
</evidence>
<evidence type="ECO:0000256" key="6">
    <source>
        <dbReference type="ARBA" id="ARBA00047790"/>
    </source>
</evidence>
<feature type="region of interest" description="Disordered" evidence="8">
    <location>
        <begin position="514"/>
        <end position="659"/>
    </location>
</feature>
<dbReference type="GO" id="GO:0019706">
    <property type="term" value="F:protein-cysteine S-palmitoyltransferase activity"/>
    <property type="evidence" value="ECO:0007669"/>
    <property type="project" value="UniProtKB-EC"/>
</dbReference>
<dbReference type="PROSITE" id="PS50216">
    <property type="entry name" value="DHHC"/>
    <property type="match status" value="1"/>
</dbReference>
<comment type="similarity">
    <text evidence="5">Belongs to the DHHC palmitoyltransferase family. ERF2/ZDHHC9 subfamily.</text>
</comment>
<gene>
    <name evidence="9" type="ORF">CTOB1V02_LOCUS1531</name>
</gene>
<feature type="compositionally biased region" description="Polar residues" evidence="8">
    <location>
        <begin position="650"/>
        <end position="659"/>
    </location>
</feature>
<dbReference type="Pfam" id="PF01529">
    <property type="entry name" value="DHHC"/>
    <property type="match status" value="1"/>
</dbReference>
<dbReference type="EMBL" id="OB660220">
    <property type="protein sequence ID" value="CAD7223549.1"/>
    <property type="molecule type" value="Genomic_DNA"/>
</dbReference>
<keyword evidence="2 7" id="KW-0812">Transmembrane</keyword>
<feature type="transmembrane region" description="Helical" evidence="7">
    <location>
        <begin position="164"/>
        <end position="190"/>
    </location>
</feature>
<organism evidence="9">
    <name type="scientific">Cyprideis torosa</name>
    <dbReference type="NCBI Taxonomy" id="163714"/>
    <lineage>
        <taxon>Eukaryota</taxon>
        <taxon>Metazoa</taxon>
        <taxon>Ecdysozoa</taxon>
        <taxon>Arthropoda</taxon>
        <taxon>Crustacea</taxon>
        <taxon>Oligostraca</taxon>
        <taxon>Ostracoda</taxon>
        <taxon>Podocopa</taxon>
        <taxon>Podocopida</taxon>
        <taxon>Cytherocopina</taxon>
        <taxon>Cytheroidea</taxon>
        <taxon>Cytherideidae</taxon>
        <taxon>Cyprideis</taxon>
    </lineage>
</organism>
<feature type="transmembrane region" description="Helical" evidence="7">
    <location>
        <begin position="128"/>
        <end position="152"/>
    </location>
</feature>
<protein>
    <recommendedName>
        <fullName evidence="7">Palmitoyltransferase</fullName>
        <ecNumber evidence="7">2.3.1.225</ecNumber>
    </recommendedName>
</protein>
<evidence type="ECO:0000256" key="5">
    <source>
        <dbReference type="ARBA" id="ARBA00023463"/>
    </source>
</evidence>
<sequence>MCTEERCSLSNRFLPAVCAWALLLGGTTAFFYYPAMYYFHEEWFYAVHIFEGLITFFTLSNFAMATFRDPGIVPRGEGGRALPRKILFHYLLKKILCSHCSTCNTCIETFDHHCPWVNNCIGRGNYRYFFMFLIFLSFHLMAVFGLCLNVIIRTKNDLDNVIVIVSLILCVICFIFLIPVLGLTGFHIVLVSRGPPEGVTVYSPIAINNGGASGNGRSAPHGTGVAGSGGYNRQMMPMEGSGVSMNHGMPEGPTSWSGIGLARAAAGDFDQAPIHRNTTSTSLDQFNEQSPPVVLRNLSQQGSKTNLFDPSVMGLGQSATPPSTVDRGGMGSPSRRDTTRQANSATAKGSPHPGRRRGDASYSQQHPPAVSFSRGGSMRSGAPSSSSSAPQQPMPHPHQSASNVDPANRPPGVGRVGGISTSYAVSRPRQLLSGPVAPSTSTSTTYHQPPCNVTSAPLPPSVGDHSYTLYTHRPSYTAGAGSSGERGNVVIPSSSASNILNHHQQYRTYQLHLPQPMGEGSMPGYPAHSQPTSPSSPHRLPHPYAPAPPNPSQPPPPSHHYPPSIPSVATVYRTTPPEFYSRLGRPPNTAPKDPAGPVSFSRALQMSSEVPLSGGGSGPPQPPPSANRPPPLGSSPNQSSSPGSGRQQSVYESNYEISV</sequence>
<evidence type="ECO:0000256" key="1">
    <source>
        <dbReference type="ARBA" id="ARBA00004141"/>
    </source>
</evidence>
<proteinExistence type="inferred from homology"/>
<evidence type="ECO:0000256" key="4">
    <source>
        <dbReference type="ARBA" id="ARBA00023136"/>
    </source>
</evidence>
<dbReference type="EC" id="2.3.1.225" evidence="7"/>
<dbReference type="InterPro" id="IPR001594">
    <property type="entry name" value="Palmitoyltrfase_DHHC"/>
</dbReference>
<feature type="compositionally biased region" description="Polar residues" evidence="8">
    <location>
        <begin position="438"/>
        <end position="455"/>
    </location>
</feature>
<evidence type="ECO:0000256" key="7">
    <source>
        <dbReference type="RuleBase" id="RU079119"/>
    </source>
</evidence>
<evidence type="ECO:0000256" key="3">
    <source>
        <dbReference type="ARBA" id="ARBA00022989"/>
    </source>
</evidence>
<dbReference type="PANTHER" id="PTHR12349:SF2">
    <property type="entry name" value="PALMITOYLTRANSFERASE ZDHHC8"/>
    <property type="match status" value="1"/>
</dbReference>
<name>A0A7R8ZKK4_9CRUS</name>
<comment type="domain">
    <text evidence="7">The DHHC domain is required for palmitoyltransferase activity.</text>
</comment>
<accession>A0A7R8ZKK4</accession>
<keyword evidence="3 7" id="KW-1133">Transmembrane helix</keyword>
<keyword evidence="7" id="KW-0808">Transferase</keyword>
<dbReference type="PANTHER" id="PTHR12349">
    <property type="entry name" value="ANKYRIN REPEAT AND LEM DOMAIN-CONTAINING PROTEIN 2"/>
    <property type="match status" value="1"/>
</dbReference>
<feature type="compositionally biased region" description="Pro residues" evidence="8">
    <location>
        <begin position="543"/>
        <end position="565"/>
    </location>
</feature>
<comment type="subcellular location">
    <subcellularLocation>
        <location evidence="1">Membrane</location>
        <topology evidence="1">Multi-pass membrane protein</topology>
    </subcellularLocation>
</comment>